<accession>A0A6J5NHE0</accession>
<protein>
    <submittedName>
        <fullName evidence="1">Uncharacterized protein</fullName>
    </submittedName>
</protein>
<sequence>MKVQMLSGIVFRDAETKICTPFSAGEIVEVSEADAKILIDEGSAVALENEAQTEKPKRSTKVV</sequence>
<name>A0A6J5NHE0_9CAUD</name>
<gene>
    <name evidence="1" type="ORF">UFOVP698_26</name>
</gene>
<proteinExistence type="predicted"/>
<dbReference type="EMBL" id="LR796678">
    <property type="protein sequence ID" value="CAB4158689.1"/>
    <property type="molecule type" value="Genomic_DNA"/>
</dbReference>
<evidence type="ECO:0000313" key="1">
    <source>
        <dbReference type="EMBL" id="CAB4158689.1"/>
    </source>
</evidence>
<reference evidence="1" key="1">
    <citation type="submission" date="2020-04" db="EMBL/GenBank/DDBJ databases">
        <authorList>
            <person name="Chiriac C."/>
            <person name="Salcher M."/>
            <person name="Ghai R."/>
            <person name="Kavagutti S V."/>
        </authorList>
    </citation>
    <scope>NUCLEOTIDE SEQUENCE</scope>
</reference>
<organism evidence="1">
    <name type="scientific">uncultured Caudovirales phage</name>
    <dbReference type="NCBI Taxonomy" id="2100421"/>
    <lineage>
        <taxon>Viruses</taxon>
        <taxon>Duplodnaviria</taxon>
        <taxon>Heunggongvirae</taxon>
        <taxon>Uroviricota</taxon>
        <taxon>Caudoviricetes</taxon>
        <taxon>Peduoviridae</taxon>
        <taxon>Maltschvirus</taxon>
        <taxon>Maltschvirus maltsch</taxon>
    </lineage>
</organism>